<keyword evidence="3" id="KW-1185">Reference proteome</keyword>
<protein>
    <submittedName>
        <fullName evidence="2">Uncharacterized protein</fullName>
    </submittedName>
</protein>
<feature type="transmembrane region" description="Helical" evidence="1">
    <location>
        <begin position="163"/>
        <end position="184"/>
    </location>
</feature>
<feature type="transmembrane region" description="Helical" evidence="1">
    <location>
        <begin position="95"/>
        <end position="113"/>
    </location>
</feature>
<evidence type="ECO:0000256" key="1">
    <source>
        <dbReference type="SAM" id="Phobius"/>
    </source>
</evidence>
<feature type="transmembrane region" description="Helical" evidence="1">
    <location>
        <begin position="43"/>
        <end position="61"/>
    </location>
</feature>
<organism evidence="2 3">
    <name type="scientific">Clostridium aciditolerans</name>
    <dbReference type="NCBI Taxonomy" id="339861"/>
    <lineage>
        <taxon>Bacteria</taxon>
        <taxon>Bacillati</taxon>
        <taxon>Bacillota</taxon>
        <taxon>Clostridia</taxon>
        <taxon>Eubacteriales</taxon>
        <taxon>Clostridiaceae</taxon>
        <taxon>Clostridium</taxon>
    </lineage>
</organism>
<keyword evidence="1" id="KW-1133">Transmembrane helix</keyword>
<evidence type="ECO:0000313" key="2">
    <source>
        <dbReference type="EMBL" id="MBI6872003.1"/>
    </source>
</evidence>
<feature type="transmembrane region" description="Helical" evidence="1">
    <location>
        <begin position="70"/>
        <end position="89"/>
    </location>
</feature>
<keyword evidence="1" id="KW-0472">Membrane</keyword>
<evidence type="ECO:0000313" key="3">
    <source>
        <dbReference type="Proteomes" id="UP000622687"/>
    </source>
</evidence>
<dbReference type="RefSeq" id="WP_211141432.1">
    <property type="nucleotide sequence ID" value="NZ_JAEEGB010000005.1"/>
</dbReference>
<name>A0A934HWC0_9CLOT</name>
<feature type="transmembrane region" description="Helical" evidence="1">
    <location>
        <begin position="232"/>
        <end position="256"/>
    </location>
</feature>
<feature type="transmembrane region" description="Helical" evidence="1">
    <location>
        <begin position="12"/>
        <end position="31"/>
    </location>
</feature>
<dbReference type="EMBL" id="JAEEGB010000005">
    <property type="protein sequence ID" value="MBI6872003.1"/>
    <property type="molecule type" value="Genomic_DNA"/>
</dbReference>
<comment type="caution">
    <text evidence="2">The sequence shown here is derived from an EMBL/GenBank/DDBJ whole genome shotgun (WGS) entry which is preliminary data.</text>
</comment>
<reference evidence="2" key="1">
    <citation type="submission" date="2020-12" db="EMBL/GenBank/DDBJ databases">
        <title>Clostridium thailandense sp. nov., a novel acetogenic bacterium isolated from peat land soil in Thailand.</title>
        <authorList>
            <person name="Chaikitkaew S."/>
            <person name="Birkeland N.K."/>
        </authorList>
    </citation>
    <scope>NUCLEOTIDE SEQUENCE</scope>
    <source>
        <strain evidence="2">DSM 17425</strain>
    </source>
</reference>
<dbReference type="Proteomes" id="UP000622687">
    <property type="component" value="Unassembled WGS sequence"/>
</dbReference>
<keyword evidence="1" id="KW-0812">Transmembrane</keyword>
<feature type="transmembrane region" description="Helical" evidence="1">
    <location>
        <begin position="196"/>
        <end position="220"/>
    </location>
</feature>
<proteinExistence type="predicted"/>
<gene>
    <name evidence="2" type="ORF">I6U51_04680</name>
</gene>
<sequence>MNKKGGRVKISVIIFAIVFLFIGADQFIEGADLGSRFYYYDNIFVKVMGCLFITISVALAFRKRFARKGIILLCLISIIELVLTLDFNSLSGGEIVVLIFFIGFIYVLPIIFFSTSKVKGYFKALNYEDDLVESERIKQSFEEEEGEEQSSEKTAEFKKQDRNILIISLVNIIMFVAMLIMIKIELYNENMSELTTTGALIGVTVIVNAICSIIGTSIGISGIRSKNSKKTASIWGTVINSVIVSIYVLFGIIGLLF</sequence>
<dbReference type="AlphaFoldDB" id="A0A934HWC0"/>
<accession>A0A934HWC0</accession>